<keyword evidence="2" id="KW-0808">Transferase</keyword>
<dbReference type="PANTHER" id="PTHR34456">
    <property type="entry name" value="MITOVIRUS RNA-DEPENDENT RNA POLYMERASE"/>
    <property type="match status" value="1"/>
</dbReference>
<reference evidence="4 5" key="1">
    <citation type="journal article" date="2006" name="Virus Genes">
        <title>Sequence of RNA-dependent RNA polymerase genes provides evidence for three more distinct mitoviruses in Ophiostoma novo-ulmi isolate Ld.</title>
        <authorList>
            <person name="Doherty M."/>
            <person name="Coutts R.H.A."/>
            <person name="Brasier C.M."/>
            <person name="Buck K.W."/>
        </authorList>
    </citation>
    <scope>NUCLEOTIDE SEQUENCE [LARGE SCALE GENOMIC DNA]</scope>
    <source>
        <strain evidence="4">Ld</strain>
    </source>
</reference>
<dbReference type="PANTHER" id="PTHR34456:SF13">
    <property type="entry name" value="REVERSE TRANSCRIPTASE DOMAIN-CONTAINING PROTEIN"/>
    <property type="match status" value="1"/>
</dbReference>
<keyword evidence="5" id="KW-1185">Reference proteome</keyword>
<name>A0ABM9ML45_9VIRU</name>
<sequence length="776" mass="88300">MKNLYSWQRGSKDLFHVNKGLFLVLKLVWGGTTISKLKSFYVLLVHLKTLQEKSGLAYTCQYMKACAIYVMKYVAKDPNKLAINSFSILVSLTDSGIPRIIPSYIRYQLRRGNKNSIKALLTVFNLYRVLEYPGVLKLSTITDSSSFTLPSDFSGWLAEFMRSQSMTVPFKISDLLNPFLIYSSGPCSPKGMNNTAGWILAFRRLKALFLDKEFFLTLLDPYKERRQWWESSPFIKYFNAILPDFDDNVSLGKLAFKEEPGKVRVFAMADCITQWVLHPLHQYLFSILKQISIVDATFDQEEGVKTLSAKIKAGKRVVFSLDLSAATDRLPLTIQAQILNHIVPKLGDHWANLLVNRDYSVPNHTTLPVNPGTVRYGAGQPMGAYSSWAMLALTHHFIVQYCAFKVYHTNSFFKDYLILGDDLLLLDAKVAKQYLQVMNQLDVGVNLAKSLISVRGYGEFAKQFLSPDGPLQGVSLREFSSLKDGMSNILSLSTKMNLKPALLLRLFGFGSKSIGHSTLPFTRYSLRSSLDHLFISPLANSSNKWLDYFSCIRHLKSLTLNNSLLRYFLWGFEFLKYKWVYMKVRENEQLMLKHGTHHYHQIVSETLLNYWCPSPTDEVLKSPNIADLSAGFFFSTPPIDKASFKVLMINHINILFSCGSLFTELMNGGAMDLVPKFLTFELSFEEGYSDFENVDNDHLWSVITRDPKSWVKPNNFGGNNFDIVEFMSQQPSVEYHQPRTLKEISLALQLKKDLFDSGLVSGSQTILDVPLFNKKG</sequence>
<dbReference type="SUPFAM" id="SSF56672">
    <property type="entry name" value="DNA/RNA polymerases"/>
    <property type="match status" value="1"/>
</dbReference>
<evidence type="ECO:0000256" key="1">
    <source>
        <dbReference type="ARBA" id="ARBA00022484"/>
    </source>
</evidence>
<dbReference type="Proteomes" id="UP000831525">
    <property type="component" value="Segment"/>
</dbReference>
<dbReference type="EMBL" id="AM087549">
    <property type="protein sequence ID" value="CAJ32467.1"/>
    <property type="molecule type" value="Genomic_RNA"/>
</dbReference>
<dbReference type="GeneID" id="80537130"/>
<keyword evidence="1 4" id="KW-0696">RNA-directed RNA polymerase</keyword>
<evidence type="ECO:0000256" key="3">
    <source>
        <dbReference type="ARBA" id="ARBA00022695"/>
    </source>
</evidence>
<dbReference type="InterPro" id="IPR043502">
    <property type="entry name" value="DNA/RNA_pol_sf"/>
</dbReference>
<evidence type="ECO:0000256" key="2">
    <source>
        <dbReference type="ARBA" id="ARBA00022679"/>
    </source>
</evidence>
<proteinExistence type="predicted"/>
<gene>
    <name evidence="4" type="primary">RdRp</name>
</gene>
<protein>
    <submittedName>
        <fullName evidence="4">RNA-dependent RNA polymerase</fullName>
    </submittedName>
</protein>
<evidence type="ECO:0000313" key="4">
    <source>
        <dbReference type="EMBL" id="CAJ32467.1"/>
    </source>
</evidence>
<keyword evidence="3" id="KW-0548">Nucleotidyltransferase</keyword>
<evidence type="ECO:0000313" key="5">
    <source>
        <dbReference type="Proteomes" id="UP000831525"/>
    </source>
</evidence>
<dbReference type="InterPro" id="IPR008686">
    <property type="entry name" value="RNA_pol_mitovir"/>
</dbReference>
<organism evidence="4 5">
    <name type="scientific">Ophiostoma mitovirus 1b</name>
    <dbReference type="NCBI Taxonomy" id="348095"/>
    <lineage>
        <taxon>Viruses</taxon>
        <taxon>Riboviria</taxon>
        <taxon>Orthornavirae</taxon>
        <taxon>Lenarviricota</taxon>
        <taxon>Howeltoviricetes</taxon>
        <taxon>Cryppavirales</taxon>
        <taxon>Mitoviridae</taxon>
        <taxon>Duamitovirus</taxon>
        <taxon>Duamitovirus opno1b</taxon>
    </lineage>
</organism>
<dbReference type="GO" id="GO:0003968">
    <property type="term" value="F:RNA-directed RNA polymerase activity"/>
    <property type="evidence" value="ECO:0007669"/>
    <property type="project" value="UniProtKB-KW"/>
</dbReference>
<accession>A0ABM9ML45</accession>
<dbReference type="RefSeq" id="YP_010798869.1">
    <property type="nucleotide sequence ID" value="NC_076519.1"/>
</dbReference>
<dbReference type="Pfam" id="PF05919">
    <property type="entry name" value="Mitovir_RNA_pol"/>
    <property type="match status" value="1"/>
</dbReference>